<evidence type="ECO:0000256" key="1">
    <source>
        <dbReference type="SAM" id="MobiDB-lite"/>
    </source>
</evidence>
<sequence>MATTVACHCGFALQSIICSHCSIVVSQVCSVLLLFFCHTGLWEADQVKEKGEATRNEALSSSINSNKTPPITIEADKGDNSANSPVSAGLDSMGCISSPSGMPCNTLFVLHAL</sequence>
<protein>
    <submittedName>
        <fullName evidence="2">Uncharacterized protein</fullName>
    </submittedName>
</protein>
<dbReference type="EMBL" id="HBIP01016417">
    <property type="protein sequence ID" value="CAE0494518.1"/>
    <property type="molecule type" value="Transcribed_RNA"/>
</dbReference>
<organism evidence="2">
    <name type="scientific">Dunaliella tertiolecta</name>
    <name type="common">Green alga</name>
    <dbReference type="NCBI Taxonomy" id="3047"/>
    <lineage>
        <taxon>Eukaryota</taxon>
        <taxon>Viridiplantae</taxon>
        <taxon>Chlorophyta</taxon>
        <taxon>core chlorophytes</taxon>
        <taxon>Chlorophyceae</taxon>
        <taxon>CS clade</taxon>
        <taxon>Chlamydomonadales</taxon>
        <taxon>Dunaliellaceae</taxon>
        <taxon>Dunaliella</taxon>
    </lineage>
</organism>
<reference evidence="2" key="1">
    <citation type="submission" date="2021-01" db="EMBL/GenBank/DDBJ databases">
        <authorList>
            <person name="Corre E."/>
            <person name="Pelletier E."/>
            <person name="Niang G."/>
            <person name="Scheremetjew M."/>
            <person name="Finn R."/>
            <person name="Kale V."/>
            <person name="Holt S."/>
            <person name="Cochrane G."/>
            <person name="Meng A."/>
            <person name="Brown T."/>
            <person name="Cohen L."/>
        </authorList>
    </citation>
    <scope>NUCLEOTIDE SEQUENCE</scope>
    <source>
        <strain evidence="2">CCMP1320</strain>
    </source>
</reference>
<gene>
    <name evidence="2" type="ORF">DTER00134_LOCUS9591</name>
</gene>
<feature type="compositionally biased region" description="Polar residues" evidence="1">
    <location>
        <begin position="57"/>
        <end position="69"/>
    </location>
</feature>
<name>A0A7S3VN88_DUNTE</name>
<dbReference type="AlphaFoldDB" id="A0A7S3VN88"/>
<feature type="region of interest" description="Disordered" evidence="1">
    <location>
        <begin position="53"/>
        <end position="88"/>
    </location>
</feature>
<evidence type="ECO:0000313" key="2">
    <source>
        <dbReference type="EMBL" id="CAE0494518.1"/>
    </source>
</evidence>
<accession>A0A7S3VN88</accession>
<proteinExistence type="predicted"/>